<feature type="region of interest" description="Disordered" evidence="1">
    <location>
        <begin position="326"/>
        <end position="417"/>
    </location>
</feature>
<feature type="compositionally biased region" description="Polar residues" evidence="1">
    <location>
        <begin position="218"/>
        <end position="235"/>
    </location>
</feature>
<dbReference type="Proteomes" id="UP000030763">
    <property type="component" value="Unassembled WGS sequence"/>
</dbReference>
<dbReference type="GeneID" id="25339895"/>
<feature type="region of interest" description="Disordered" evidence="1">
    <location>
        <begin position="179"/>
        <end position="266"/>
    </location>
</feature>
<dbReference type="RefSeq" id="XP_013336467.1">
    <property type="nucleotide sequence ID" value="XM_013481013.1"/>
</dbReference>
<dbReference type="EMBL" id="HG720878">
    <property type="protein sequence ID" value="CDJ59822.1"/>
    <property type="molecule type" value="Genomic_DNA"/>
</dbReference>
<evidence type="ECO:0000256" key="1">
    <source>
        <dbReference type="SAM" id="MobiDB-lite"/>
    </source>
</evidence>
<accession>U6M6F8</accession>
<feature type="region of interest" description="Disordered" evidence="1">
    <location>
        <begin position="14"/>
        <end position="44"/>
    </location>
</feature>
<name>U6M6F8_EIMMA</name>
<gene>
    <name evidence="2" type="ORF">EMWEY_00059090</name>
</gene>
<dbReference type="VEuPathDB" id="ToxoDB:EMWEY_00059090"/>
<dbReference type="OrthoDB" id="352432at2759"/>
<protein>
    <submittedName>
        <fullName evidence="2">Uncharacterized protein</fullName>
    </submittedName>
</protein>
<dbReference type="AlphaFoldDB" id="U6M6F8"/>
<feature type="compositionally biased region" description="Polar residues" evidence="1">
    <location>
        <begin position="179"/>
        <end position="189"/>
    </location>
</feature>
<reference evidence="2" key="1">
    <citation type="submission" date="2013-10" db="EMBL/GenBank/DDBJ databases">
        <title>Genomic analysis of the causative agents of coccidiosis in chickens.</title>
        <authorList>
            <person name="Reid A.J."/>
            <person name="Blake D."/>
            <person name="Billington K."/>
            <person name="Browne H."/>
            <person name="Dunn M."/>
            <person name="Hung S."/>
            <person name="Kawahara F."/>
            <person name="Miranda-Saavedra D."/>
            <person name="Mourier T."/>
            <person name="Nagra H."/>
            <person name="Otto T.D."/>
            <person name="Rawlings N."/>
            <person name="Sanchez A."/>
            <person name="Sanders M."/>
            <person name="Subramaniam C."/>
            <person name="Tay Y."/>
            <person name="Dear P."/>
            <person name="Doerig C."/>
            <person name="Gruber A."/>
            <person name="Parkinson J."/>
            <person name="Shirley M."/>
            <person name="Wan K.L."/>
            <person name="Berriman M."/>
            <person name="Tomley F."/>
            <person name="Pain A."/>
        </authorList>
    </citation>
    <scope>NUCLEOTIDE SEQUENCE [LARGE SCALE GENOMIC DNA]</scope>
    <source>
        <strain evidence="2">Weybridge</strain>
    </source>
</reference>
<reference evidence="2" key="2">
    <citation type="submission" date="2013-10" db="EMBL/GenBank/DDBJ databases">
        <authorList>
            <person name="Aslett M."/>
        </authorList>
    </citation>
    <scope>NUCLEOTIDE SEQUENCE [LARGE SCALE GENOMIC DNA]</scope>
    <source>
        <strain evidence="2">Weybridge</strain>
    </source>
</reference>
<proteinExistence type="predicted"/>
<organism evidence="2 3">
    <name type="scientific">Eimeria maxima</name>
    <name type="common">Coccidian parasite</name>
    <dbReference type="NCBI Taxonomy" id="5804"/>
    <lineage>
        <taxon>Eukaryota</taxon>
        <taxon>Sar</taxon>
        <taxon>Alveolata</taxon>
        <taxon>Apicomplexa</taxon>
        <taxon>Conoidasida</taxon>
        <taxon>Coccidia</taxon>
        <taxon>Eucoccidiorida</taxon>
        <taxon>Eimeriorina</taxon>
        <taxon>Eimeriidae</taxon>
        <taxon>Eimeria</taxon>
    </lineage>
</organism>
<keyword evidence="3" id="KW-1185">Reference proteome</keyword>
<evidence type="ECO:0000313" key="2">
    <source>
        <dbReference type="EMBL" id="CDJ59822.1"/>
    </source>
</evidence>
<sequence length="656" mass="70895">MAFEVLLEGKQSEGQETLDVLRSPSTESTTNHHEWAEAGPGATGGPDELCSNATCVRRWGKVQAERFRGGFYWVLLSMLVPALIISVLREVCRTSQSASIGKAPGTWIRRLSSSEGSTEEDDTLSQLIEVCAEMQEDLALSVPQRTNPDGPMDAAEQVARIAFDLELEALAFERAMRRTQQQGRASIPSQPRHPASADISCQRTRQAEPVHMPGPQLGTPSNLHLQSGITASDTQPAGLPSDPMAAPTGPLGEDSQPLPSVPPPLGDPTPFDWPPQVALPILQSDSAALQAFAGTQPPVVASNSVGLPHQVATLLAQDVAHINTRGQPLSQLPSVEHSGSDPDMWLEEGPATESALEAPKQSSHSSHWMSPDPAAHASWQVPEGESNTGAAGLRSPAESTGSARRDSARLQPEAVAEEAPATARALAAARASLQADLDAHPYVRLPGLARGVVVPNILLSRTSFVSTKGQPLRDALFPLRHLFSRLELSQTEVNFLVGHIEELAIASGGRAKQATLMGRPGHGIATLGQQFLVLDAIVSSLQVLGISPHSLSWWGSFVGCFDTSYRFAEPSSRSQERSRVVGDFANRLLDAISTFKRGGRPKSQDIIFLKRFLFFSPHAPARYANPSWDQWRYDHLQFEERHPAACKLLRAEWPSY</sequence>
<evidence type="ECO:0000313" key="3">
    <source>
        <dbReference type="Proteomes" id="UP000030763"/>
    </source>
</evidence>